<proteinExistence type="predicted"/>
<reference evidence="2 3" key="1">
    <citation type="submission" date="2020-05" db="EMBL/GenBank/DDBJ databases">
        <title>DNA-SIP metagenomic assembled genomes.</title>
        <authorList>
            <person name="Yu J."/>
        </authorList>
    </citation>
    <scope>NUCLEOTIDE SEQUENCE [LARGE SCALE GENOMIC DNA]</scope>
    <source>
        <strain evidence="2">Bin5.27</strain>
    </source>
</reference>
<dbReference type="AlphaFoldDB" id="A0A850C4W5"/>
<feature type="non-terminal residue" evidence="2">
    <location>
        <position position="80"/>
    </location>
</feature>
<sequence length="80" mass="8972">MTKPKPTKPRTFRNEFHAPVHTLIQAGTVEYHQAPNPVHDFAKARLMIGRIPGLAANRQDRESDRHMAETLGADEAAVRC</sequence>
<evidence type="ECO:0000313" key="2">
    <source>
        <dbReference type="EMBL" id="NUQ88128.1"/>
    </source>
</evidence>
<organism evidence="2 3">
    <name type="scientific">Glycomyces artemisiae</name>
    <dbReference type="NCBI Taxonomy" id="1076443"/>
    <lineage>
        <taxon>Bacteria</taxon>
        <taxon>Bacillati</taxon>
        <taxon>Actinomycetota</taxon>
        <taxon>Actinomycetes</taxon>
        <taxon>Glycomycetales</taxon>
        <taxon>Glycomycetaceae</taxon>
        <taxon>Glycomyces</taxon>
    </lineage>
</organism>
<comment type="caution">
    <text evidence="2">The sequence shown here is derived from an EMBL/GenBank/DDBJ whole genome shotgun (WGS) entry which is preliminary data.</text>
</comment>
<feature type="region of interest" description="Disordered" evidence="1">
    <location>
        <begin position="57"/>
        <end position="80"/>
    </location>
</feature>
<name>A0A850C4W5_9ACTN</name>
<dbReference type="EMBL" id="JABFXE010000280">
    <property type="protein sequence ID" value="NUQ88128.1"/>
    <property type="molecule type" value="Genomic_DNA"/>
</dbReference>
<dbReference type="Proteomes" id="UP000574690">
    <property type="component" value="Unassembled WGS sequence"/>
</dbReference>
<feature type="compositionally biased region" description="Basic and acidic residues" evidence="1">
    <location>
        <begin position="58"/>
        <end position="68"/>
    </location>
</feature>
<evidence type="ECO:0000256" key="1">
    <source>
        <dbReference type="SAM" id="MobiDB-lite"/>
    </source>
</evidence>
<evidence type="ECO:0000313" key="3">
    <source>
        <dbReference type="Proteomes" id="UP000574690"/>
    </source>
</evidence>
<gene>
    <name evidence="2" type="ORF">HOQ43_06655</name>
</gene>
<accession>A0A850C4W5</accession>
<protein>
    <submittedName>
        <fullName evidence="2">Uncharacterized protein</fullName>
    </submittedName>
</protein>